<dbReference type="GO" id="GO:0003700">
    <property type="term" value="F:DNA-binding transcription factor activity"/>
    <property type="evidence" value="ECO:0007669"/>
    <property type="project" value="InterPro"/>
</dbReference>
<gene>
    <name evidence="6" type="ORF">SAMN05421594_2580</name>
</gene>
<dbReference type="InterPro" id="IPR018060">
    <property type="entry name" value="HTH_AraC"/>
</dbReference>
<reference evidence="7" key="1">
    <citation type="submission" date="2016-10" db="EMBL/GenBank/DDBJ databases">
        <authorList>
            <person name="Varghese N."/>
            <person name="Submissions S."/>
        </authorList>
    </citation>
    <scope>NUCLEOTIDE SEQUENCE [LARGE SCALE GENOMIC DNA]</scope>
    <source>
        <strain evidence="7">DSM 25575</strain>
    </source>
</reference>
<sequence>MATTHNIKTERIEHYKRQLIHYYMILMAIILSVFALIYTFIIPDKTMSRYLYGGLFFMVYTYIIVRKSYSVEVLIHTYMIAASFYNFYIMLAFWNNSVASFVWLIPILLGAYVFLTRKYVLFYFIYVLFNIVLGYLISNNFDFNFPKHSPEDVKMTDTVLMISNVAVIALLLYFKDKIRRVEIYNEIEERLQTDFKTTMPPVEKDSYSEELFKKIEHIMKEKHLYKDVNFNISKLSAEMDVNSSYISKSIRHKGFPNFNNYLNLYRINCVKKLLDENDLERVTLMYIYTEAGFSNQSTFNRVFKQIEGSTPSEYISRMQR</sequence>
<feature type="transmembrane region" description="Helical" evidence="4">
    <location>
        <begin position="158"/>
        <end position="174"/>
    </location>
</feature>
<feature type="transmembrane region" description="Helical" evidence="4">
    <location>
        <begin position="72"/>
        <end position="91"/>
    </location>
</feature>
<dbReference type="PROSITE" id="PS01124">
    <property type="entry name" value="HTH_ARAC_FAMILY_2"/>
    <property type="match status" value="1"/>
</dbReference>
<dbReference type="Gene3D" id="1.10.10.60">
    <property type="entry name" value="Homeodomain-like"/>
    <property type="match status" value="1"/>
</dbReference>
<dbReference type="PANTHER" id="PTHR43280:SF29">
    <property type="entry name" value="ARAC-FAMILY TRANSCRIPTIONAL REGULATOR"/>
    <property type="match status" value="1"/>
</dbReference>
<dbReference type="GO" id="GO:0043565">
    <property type="term" value="F:sequence-specific DNA binding"/>
    <property type="evidence" value="ECO:0007669"/>
    <property type="project" value="InterPro"/>
</dbReference>
<accession>A0A1I4YPK9</accession>
<keyword evidence="4" id="KW-0812">Transmembrane</keyword>
<dbReference type="Proteomes" id="UP000198769">
    <property type="component" value="Unassembled WGS sequence"/>
</dbReference>
<dbReference type="EMBL" id="FOVD01000003">
    <property type="protein sequence ID" value="SFN39975.1"/>
    <property type="molecule type" value="Genomic_DNA"/>
</dbReference>
<proteinExistence type="predicted"/>
<evidence type="ECO:0000256" key="2">
    <source>
        <dbReference type="ARBA" id="ARBA00023125"/>
    </source>
</evidence>
<dbReference type="RefSeq" id="WP_090024791.1">
    <property type="nucleotide sequence ID" value="NZ_FOVD01000003.1"/>
</dbReference>
<protein>
    <submittedName>
        <fullName evidence="6">AraC-type DNA-binding protein</fullName>
    </submittedName>
</protein>
<feature type="transmembrane region" description="Helical" evidence="4">
    <location>
        <begin position="120"/>
        <end position="138"/>
    </location>
</feature>
<keyword evidence="7" id="KW-1185">Reference proteome</keyword>
<evidence type="ECO:0000313" key="7">
    <source>
        <dbReference type="Proteomes" id="UP000198769"/>
    </source>
</evidence>
<keyword evidence="2 6" id="KW-0238">DNA-binding</keyword>
<dbReference type="AlphaFoldDB" id="A0A1I4YPK9"/>
<evidence type="ECO:0000256" key="1">
    <source>
        <dbReference type="ARBA" id="ARBA00023015"/>
    </source>
</evidence>
<name>A0A1I4YPK9_CHROL</name>
<evidence type="ECO:0000313" key="6">
    <source>
        <dbReference type="EMBL" id="SFN39975.1"/>
    </source>
</evidence>
<feature type="transmembrane region" description="Helical" evidence="4">
    <location>
        <begin position="20"/>
        <end position="41"/>
    </location>
</feature>
<dbReference type="PANTHER" id="PTHR43280">
    <property type="entry name" value="ARAC-FAMILY TRANSCRIPTIONAL REGULATOR"/>
    <property type="match status" value="1"/>
</dbReference>
<dbReference type="OrthoDB" id="9779074at2"/>
<dbReference type="Pfam" id="PF12833">
    <property type="entry name" value="HTH_18"/>
    <property type="match status" value="1"/>
</dbReference>
<organism evidence="6 7">
    <name type="scientific">Chryseobacterium oleae</name>
    <dbReference type="NCBI Taxonomy" id="491207"/>
    <lineage>
        <taxon>Bacteria</taxon>
        <taxon>Pseudomonadati</taxon>
        <taxon>Bacteroidota</taxon>
        <taxon>Flavobacteriia</taxon>
        <taxon>Flavobacteriales</taxon>
        <taxon>Weeksellaceae</taxon>
        <taxon>Chryseobacterium group</taxon>
        <taxon>Chryseobacterium</taxon>
    </lineage>
</organism>
<feature type="transmembrane region" description="Helical" evidence="4">
    <location>
        <begin position="97"/>
        <end position="115"/>
    </location>
</feature>
<keyword evidence="3" id="KW-0804">Transcription</keyword>
<keyword evidence="1" id="KW-0805">Transcription regulation</keyword>
<keyword evidence="4" id="KW-0472">Membrane</keyword>
<dbReference type="SUPFAM" id="SSF46689">
    <property type="entry name" value="Homeodomain-like"/>
    <property type="match status" value="1"/>
</dbReference>
<evidence type="ECO:0000256" key="4">
    <source>
        <dbReference type="SAM" id="Phobius"/>
    </source>
</evidence>
<dbReference type="InterPro" id="IPR009057">
    <property type="entry name" value="Homeodomain-like_sf"/>
</dbReference>
<dbReference type="SMART" id="SM00342">
    <property type="entry name" value="HTH_ARAC"/>
    <property type="match status" value="1"/>
</dbReference>
<feature type="transmembrane region" description="Helical" evidence="4">
    <location>
        <begin position="47"/>
        <end position="65"/>
    </location>
</feature>
<evidence type="ECO:0000256" key="3">
    <source>
        <dbReference type="ARBA" id="ARBA00023163"/>
    </source>
</evidence>
<evidence type="ECO:0000259" key="5">
    <source>
        <dbReference type="PROSITE" id="PS01124"/>
    </source>
</evidence>
<feature type="domain" description="HTH araC/xylS-type" evidence="5">
    <location>
        <begin position="209"/>
        <end position="317"/>
    </location>
</feature>
<keyword evidence="4" id="KW-1133">Transmembrane helix</keyword>